<dbReference type="OrthoDB" id="39497at2759"/>
<feature type="region of interest" description="Disordered" evidence="5">
    <location>
        <begin position="111"/>
        <end position="133"/>
    </location>
</feature>
<dbReference type="Pfam" id="PF19418">
    <property type="entry name" value="DEPDC5_CTD"/>
    <property type="match status" value="1"/>
</dbReference>
<feature type="region of interest" description="Disordered" evidence="5">
    <location>
        <begin position="1010"/>
        <end position="1063"/>
    </location>
</feature>
<feature type="compositionally biased region" description="Basic and acidic residues" evidence="5">
    <location>
        <begin position="3878"/>
        <end position="3902"/>
    </location>
</feature>
<feature type="compositionally biased region" description="Basic and acidic residues" evidence="5">
    <location>
        <begin position="3226"/>
        <end position="3237"/>
    </location>
</feature>
<protein>
    <recommendedName>
        <fullName evidence="3">Vacuolar membrane-associated protein IML1</fullName>
    </recommendedName>
    <alternativeName>
        <fullName evidence="4">Vacuolar membrane-associated protein iml1</fullName>
    </alternativeName>
</protein>
<dbReference type="Pfam" id="PF00610">
    <property type="entry name" value="DEP"/>
    <property type="match status" value="1"/>
</dbReference>
<feature type="domain" description="DEP" evidence="6">
    <location>
        <begin position="2911"/>
        <end position="2986"/>
    </location>
</feature>
<dbReference type="STRING" id="61424.A0A2T9YHN7"/>
<dbReference type="InterPro" id="IPR048255">
    <property type="entry name" value="IML1_N"/>
</dbReference>
<feature type="compositionally biased region" description="Basic residues" evidence="5">
    <location>
        <begin position="3903"/>
        <end position="3913"/>
    </location>
</feature>
<reference evidence="7 8" key="1">
    <citation type="journal article" date="2018" name="MBio">
        <title>Comparative Genomics Reveals the Core Gene Toolbox for the Fungus-Insect Symbiosis.</title>
        <authorList>
            <person name="Wang Y."/>
            <person name="Stata M."/>
            <person name="Wang W."/>
            <person name="Stajich J.E."/>
            <person name="White M.M."/>
            <person name="Moncalvo J.M."/>
        </authorList>
    </citation>
    <scope>NUCLEOTIDE SEQUENCE [LARGE SCALE GENOMIC DNA]</scope>
    <source>
        <strain evidence="7 8">AUS-77-4</strain>
    </source>
</reference>
<feature type="compositionally biased region" description="Polar residues" evidence="5">
    <location>
        <begin position="4162"/>
        <end position="4175"/>
    </location>
</feature>
<feature type="region of interest" description="Disordered" evidence="5">
    <location>
        <begin position="1277"/>
        <end position="1310"/>
    </location>
</feature>
<feature type="region of interest" description="Disordered" evidence="5">
    <location>
        <begin position="1460"/>
        <end position="1494"/>
    </location>
</feature>
<feature type="compositionally biased region" description="Polar residues" evidence="5">
    <location>
        <begin position="59"/>
        <end position="77"/>
    </location>
</feature>
<sequence length="4359" mass="492654">MHRKKRVSLFSKENKIVQKNLNDSETESPSGLRTDDTGSVVSFKNYQIHNDEKKDNESNLDSSVRSTSSRKGNNNNKGMHRLSEIFTKRVNFNPEKRTSVLDEELVDKDQKTKNNLNENSDLEESKISKSIDTKHLSNHKECHIRTHTASLSHSEVLINPSYFPNIKKGDIISVKIAEQGFKKSVSYSGDSTISGGGFIDHGTTENGKTSSGLLPKKRESRESHFFGRSMNRFSEISVERVKNSEKSRKNSDSFIPYEFKLNGKNNEISTNNNRTLFENEKLKPFLKGHTQPSRILTNKHRSSNEEFSKNLDNTLLSKPTWEKEVYLEVGDLKSDVAQLQMSILNTTAKNLWGSDCSGVKMIVKKIDLNNPSVIEKIQVDSLEITIKDQYVVRSDLHRLWKTLEGRALHRGQILSLQSTLRATVRQLFKDGEVERSGYIKSNTQPLFRSESSRFIIMLQVSAETREFEDDGELMASKAISFLVELFSKWERNRVNHMVTIVLFSRIIYDKEESQLIDNVQWCPELNVHYCDHYKVLVDMEARFNWLTAVPLVSKELKNCLRDILEVELPNKYRMIVGKPSRARYGNVLQAINMGVKSFSSSNLDRDLVRSGQAIVIVSPSNGVYDVPKSLLRITSERMLQLGVRVDLVCLARQPLFKPPVFCFKGSIVPSEQDLLVALQRKIHKEQTSNTNEGLSKGIVKGLPEVPTRTGNEAAAEFSKAQKSEVSQIVDPATLDPLYYDENMWVVYLKNDPGSSWHSQLEPTLLIPTRNASDGTRLQNTRNASSSGTQKYERFSMPAEIGLEFKNQLLEINPGFDSENEDAYMVQRQSQGGIWVLPGKNYHSKLENGYEIKVTYCFYPTWVYCGFYEVSVESNEKKHDFEPYFKMGKLTNTGVADFMKSQPQIDDINLEDFGFSANYESIDRTNKTNSDQTKVLNFNPKTNTNDKSNDCHESIEERKKRFLEACDSYDKAIFRNFNRKDKSLLPGESQIALRAFYSLVEKNFYQKSKSLNTDNEKSDSHGIPPSDVFSEYIGSSDKLDHKQKGSSLIRDHNNKETGKSNILKNHITDIDGEDSVNDTNGDERIFSSDSKKYHSSDSASKLVDKQNIIEKPSKDMKPKIKSLPHQINSGLRRKKNLDTLPNHGIDFDKNPKTKNISENLFISSKDKNSITYSKVDTMNPGLGRLSKIPESIKEEPISFFIHDSNSPNPNELKSPCHELSDISERNNVFETRIENNIPSIDVRKNNSTEESIHFGDELLIETGIKNENTPIHNPVNQDPEANQQHKRTFPPTPSIPSLSTTINKTGQRGSLRAQKRVGKANIFSRRISESNLVEEVKDVKTKSVKNAPDQNLSYLREQDLLPLSNSEVDLADKGNSSEILNNSRKSGLLTNFRSYSTQPKELSEPYLPSYQASKHDGDQIIKDIYPSHKNNETNVFYEIESWPSKSSQELNTEVPQNPTKNIQIKVQSSANNEKPKAYLSKSYYDDRPAYPSRTNYRNTNIRKSLLRNRLENDGAEKRYHENSAPLGFMHYTNNSQYHSDFCVNQMSSQNAHEYPTFKDKKNTEALSNPNLDEDKDLKAYIDNNTISKSISYDSHKNYILSNHLQNREINAKYLNKESFYGPKENLDSEKLLSSSVPTSQSIFNKTTPSFIESFFSKNHSNNYANERDNDGVQSSIITSNAILINKTTPKNNSSNISTSHGQQVLPGTSKSSFRKFENPLLYLQKKEVGFNESINPHSKDPRKTESMYKQRSSEVNNELVSNENNTFTIPIQKVGSFKHKDYKSEKGGSMDTVNKEIYGEIDRNFISRALTYENYITQDNTDLGHGAKSIGTSLSRVHSSVPNHHPKDEEIQRMMSKKNLDFENENENEKFSKKISKLDFLGNAILSLPHLLRSKKFEYNLVPFNELSSIIFAGNGDTKTLQKTQRMNEANQSTFNNSVMTTITNPSMDTNSTNIISTEISSQPHGDVVSNKKYTGPSSVPEIQKSVNILSSHRNLDEKPPKTHLKSTRPIISYDPCNPESTPTFPSVHNCRWSNTFPTDDSESPFTPKWISLTMPLFLPITTDFLPKDLDKFFKKYEYPINIPESTSESSLLEQTDQKISVEKSNGIENNSLDKQSKKLSFHSSKTNCDSQRLSSSIDMLINELVYQRLEQGFQIVNTSNNQSQPKGLLKSRDEYMLQTGTGFVESGGSLSSNTNVNVTNNQGNIPPRAVTKDYGPLYKHLRRINTISKTDSKTSHRISAPKVSTNVSFSKRLESLYENITLTNEPEIKEKVRNSEADNEKIEYNVIGDKNSTNKAAQNFSSSANILTDLEPNIQERSNKNSLGSKISIKTNMTEINNQNSDKENNLDISLNKPNPANKSAFNSSSNLNSSNKALENLVKPTPLNEPMQAQPYLQKVGTSNDTKLLPVLYKNGLKSDSLPKDTSIGRVLPDMLIETTPSAVCLSNGRHIQFISHPENSLIEPNQAPTVNVTRFEWSYPFKETSEEYNYKMWPRYNESGYISSKITISCNDGLDTNWNKLDHLIAGDNFDVSDGTRYLRTRYLLIPMKNLPPDAVVGSKSHPNLKDEELRILNFEKFLEQVFKSLRNETKQKMLKKMEQSSPLNDGSVKSSTSMRFASPTINKINEARTSNILSNGKNNNFDRYQQQSNTQRINNIINKNNNTSNVLNLSAQKTKFAQNRIISGSTNFTNIDSNEKISVDADTTSKDMDTPSNIDNPYGKDLKNSNNYKESSAGILSVTRNVKKLSKQNSLFIRFGKNEPRKLESITNIENKGKSSDVDITPNISSEKLVTKTKSDQTYQPPKNAGTLKVLNTEKVKHQKNGTILESGNILTSELFQIRYTTLYPVAHANWRLELSLGQRMGIHSDDYVPFSPPANQVLRNIFSVIMPNYMDNIQLSSKSPFVLLAFCLQHPACGLCLSEHKWHTVHYKGVFTGSQLINWITYNLSDITTRQQATTVGNEFLVHGLIRHCARGLPVLDGNYIYALTDVAKSIRDIDSLIGSLTTNNNSNLSPIKNQPILKEISPTISSSNRSNLGIDHQINRNVSLTAPLLAFNESKAVSKSHNLPYKENTVNNFNKINSLGVDSISKDTEKMANNPSKGFDINTISFLEGHKTGHDGIDNKIGKEYNQTRSGSISNSKTDMKAINHAHGKPVDNGSSSTKNLHDTELNIKLKDDDMLLISQEKTRNLKFTTLNSVQTTKKQEMLSQTNVSDHEMSDNGYIIVNNKDQNDERSKEKPKPKPYRSKKVRMPMQSVVLVNQEFISEKLKKHILSAQLNGPQHIFNSNIQISRGEIPFEYPVLRIEQSRTFELDLDPLNRSSRSEHALLHLDTAQNPMTCFHFSLNWLNCTPRLIYELIHSWAMFAKRCGLKLVEVPISKGTNTEGSDPFHAPKNIELALHPPPLKNIFAKDGVYAYGYSPSLNSELEFNFEEIARNKHSYTHSQLSSTEKSSFIENRSISSRISSSPSLSSAKLHLKKSKSFASFTSLKNTPRNDKEQSSELLYKNAEIFHYSGTLKDNKNNLTLPESSGDAKTPHYNNTESKTDQEFCDFDVDVDCENLPGYILEKRLKERRIHEINGKLAEVLSNLPNFLFEREFLFAHGFVLDVEADSCFPYKNLLDRIYPFFRHDFKYTQFVHRSGTIFVQISDHGKFLWTTNYLYVSHLQNSRPTALTLASAPISANLSTSASNIANSASLVSQNTSGPNINSFFTAADINQRNLMLGMQGQSLTHQPEGTNFLSAPTPLVPLTNSTAYSDNIVTGINKQTESGLGFHKNSFSGIEKSRLSNQIFSSTQNAAYNTVYTDGPGTGFGNNSPLKLPDSVMKLQLGLSSISDVPTPSSGKFESFPNVLAYSRSGQHSRNISTSSESDIESSLDTSETSESGRESDTGKRFFKRDIHIKTGDTRKSRKDKSKKSKIKVNDSVTVFDFRISGNQPELRQHQYINPKEGVLERNKYKKMFSFGWTENESVSKKKRKSNTFFENIGEQNPLFKTKNSIAPNYTKIENTLGKELAHYTPVSKTLGSSDKYVINSSDINISDLESTSNISIKRLNESLDERTDEGEIIESTENGNKVSSEEILTQPACDSQFPEIIFTDAGEFDGTSKNNSSQEGQPPSQNKENTKLGLSVMECEPAKINNKKGKSNEQRNNYRKDVTGKDKRGFGELSTITETESLKTNNLESEKTENQNSKSHSYHSKLDSFRPLKSMNPKRKSAGKCQNRVNAKISGYNLNNHKDNGAPKIVHSKYNISQASLTAAEHLAHTSTQNDFSDPDLLLKYFMLLCDDKEYLEYFFDYSISNFRSQLKLKSNNSNRNKDNEGNKKLSLKDTSEISSVPKLVHFSETPLLVDQILRSGWKLFGKEKNF</sequence>
<evidence type="ECO:0000256" key="5">
    <source>
        <dbReference type="SAM" id="MobiDB-lite"/>
    </source>
</evidence>
<evidence type="ECO:0000256" key="3">
    <source>
        <dbReference type="ARBA" id="ARBA00018529"/>
    </source>
</evidence>
<feature type="compositionally biased region" description="Low complexity" evidence="5">
    <location>
        <begin position="3859"/>
        <end position="3877"/>
    </location>
</feature>
<evidence type="ECO:0000313" key="7">
    <source>
        <dbReference type="EMBL" id="PVU91847.1"/>
    </source>
</evidence>
<evidence type="ECO:0000256" key="1">
    <source>
        <dbReference type="ARBA" id="ARBA00004148"/>
    </source>
</evidence>
<dbReference type="GO" id="GO:0005096">
    <property type="term" value="F:GTPase activator activity"/>
    <property type="evidence" value="ECO:0007669"/>
    <property type="project" value="InterPro"/>
</dbReference>
<name>A0A2T9YHN7_9FUNG</name>
<feature type="region of interest" description="Disordered" evidence="5">
    <location>
        <begin position="770"/>
        <end position="789"/>
    </location>
</feature>
<feature type="compositionally biased region" description="Polar residues" evidence="5">
    <location>
        <begin position="17"/>
        <end position="48"/>
    </location>
</feature>
<feature type="compositionally biased region" description="Basic and acidic residues" evidence="5">
    <location>
        <begin position="4138"/>
        <end position="4158"/>
    </location>
</feature>
<dbReference type="PANTHER" id="PTHR13179:SF8">
    <property type="entry name" value="GATOR COMPLEX PROTEIN DEPDC5"/>
    <property type="match status" value="1"/>
</dbReference>
<feature type="region of interest" description="Disordered" evidence="5">
    <location>
        <begin position="1"/>
        <end position="82"/>
    </location>
</feature>
<feature type="compositionally biased region" description="Basic and acidic residues" evidence="5">
    <location>
        <begin position="1736"/>
        <end position="1751"/>
    </location>
</feature>
<dbReference type="PANTHER" id="PTHR13179">
    <property type="entry name" value="DEP DOMAIN CONTAINING PROTEIN 5"/>
    <property type="match status" value="1"/>
</dbReference>
<feature type="region of interest" description="Disordered" evidence="5">
    <location>
        <begin position="3222"/>
        <end position="3244"/>
    </location>
</feature>
<feature type="region of interest" description="Disordered" evidence="5">
    <location>
        <begin position="4130"/>
        <end position="4213"/>
    </location>
</feature>
<feature type="region of interest" description="Disordered" evidence="5">
    <location>
        <begin position="3851"/>
        <end position="3913"/>
    </location>
</feature>
<dbReference type="Gene3D" id="1.10.10.10">
    <property type="entry name" value="Winged helix-like DNA-binding domain superfamily/Winged helix DNA-binding domain"/>
    <property type="match status" value="1"/>
</dbReference>
<feature type="region of interest" description="Disordered" evidence="5">
    <location>
        <begin position="2593"/>
        <end position="2613"/>
    </location>
</feature>
<feature type="compositionally biased region" description="Basic and acidic residues" evidence="5">
    <location>
        <begin position="1036"/>
        <end position="1057"/>
    </location>
</feature>
<feature type="compositionally biased region" description="Basic and acidic residues" evidence="5">
    <location>
        <begin position="123"/>
        <end position="133"/>
    </location>
</feature>
<feature type="region of interest" description="Disordered" evidence="5">
    <location>
        <begin position="1731"/>
        <end position="1755"/>
    </location>
</feature>
<dbReference type="InterPro" id="IPR000591">
    <property type="entry name" value="DEP_dom"/>
</dbReference>
<dbReference type="GO" id="GO:0035556">
    <property type="term" value="P:intracellular signal transduction"/>
    <property type="evidence" value="ECO:0007669"/>
    <property type="project" value="InterPro"/>
</dbReference>
<evidence type="ECO:0000256" key="2">
    <source>
        <dbReference type="ARBA" id="ARBA00005643"/>
    </source>
</evidence>
<dbReference type="GO" id="GO:1990130">
    <property type="term" value="C:GATOR1 complex"/>
    <property type="evidence" value="ECO:0007669"/>
    <property type="project" value="TreeGrafter"/>
</dbReference>
<comment type="subcellular location">
    <subcellularLocation>
        <location evidence="1">Vacuole membrane</location>
        <topology evidence="1">Peripheral membrane protein</topology>
    </subcellularLocation>
</comment>
<dbReference type="GO" id="GO:0010508">
    <property type="term" value="P:positive regulation of autophagy"/>
    <property type="evidence" value="ECO:0007669"/>
    <property type="project" value="TreeGrafter"/>
</dbReference>
<evidence type="ECO:0000313" key="8">
    <source>
        <dbReference type="Proteomes" id="UP000245699"/>
    </source>
</evidence>
<feature type="region of interest" description="Disordered" evidence="5">
    <location>
        <begin position="2701"/>
        <end position="2725"/>
    </location>
</feature>
<dbReference type="GO" id="GO:1904262">
    <property type="term" value="P:negative regulation of TORC1 signaling"/>
    <property type="evidence" value="ECO:0007669"/>
    <property type="project" value="TreeGrafter"/>
</dbReference>
<proteinExistence type="inferred from homology"/>
<feature type="compositionally biased region" description="Polar residues" evidence="5">
    <location>
        <begin position="2598"/>
        <end position="2613"/>
    </location>
</feature>
<comment type="caution">
    <text evidence="7">The sequence shown here is derived from an EMBL/GenBank/DDBJ whole genome shotgun (WGS) entry which is preliminary data.</text>
</comment>
<feature type="region of interest" description="Disordered" evidence="5">
    <location>
        <begin position="4094"/>
        <end position="4118"/>
    </location>
</feature>
<feature type="compositionally biased region" description="Low complexity" evidence="5">
    <location>
        <begin position="2354"/>
        <end position="2368"/>
    </location>
</feature>
<dbReference type="InterPro" id="IPR045838">
    <property type="entry name" value="DEPDC5_CTD"/>
</dbReference>
<dbReference type="InterPro" id="IPR036388">
    <property type="entry name" value="WH-like_DNA-bd_sf"/>
</dbReference>
<feature type="compositionally biased region" description="Basic and acidic residues" evidence="5">
    <location>
        <begin position="216"/>
        <end position="225"/>
    </location>
</feature>
<keyword evidence="8" id="KW-1185">Reference proteome</keyword>
<feature type="region of interest" description="Disordered" evidence="5">
    <location>
        <begin position="198"/>
        <end position="226"/>
    </location>
</feature>
<evidence type="ECO:0000256" key="4">
    <source>
        <dbReference type="ARBA" id="ARBA00021881"/>
    </source>
</evidence>
<accession>A0A2T9YHN7</accession>
<feature type="compositionally biased region" description="Polar residues" evidence="5">
    <location>
        <begin position="1460"/>
        <end position="1471"/>
    </location>
</feature>
<evidence type="ECO:0000259" key="6">
    <source>
        <dbReference type="PROSITE" id="PS50186"/>
    </source>
</evidence>
<organism evidence="7 8">
    <name type="scientific">Furculomyces boomerangus</name>
    <dbReference type="NCBI Taxonomy" id="61424"/>
    <lineage>
        <taxon>Eukaryota</taxon>
        <taxon>Fungi</taxon>
        <taxon>Fungi incertae sedis</taxon>
        <taxon>Zoopagomycota</taxon>
        <taxon>Kickxellomycotina</taxon>
        <taxon>Harpellomycetes</taxon>
        <taxon>Harpellales</taxon>
        <taxon>Harpellaceae</taxon>
        <taxon>Furculomyces</taxon>
    </lineage>
</organism>
<dbReference type="InterPro" id="IPR027244">
    <property type="entry name" value="IML1"/>
</dbReference>
<dbReference type="Proteomes" id="UP000245699">
    <property type="component" value="Unassembled WGS sequence"/>
</dbReference>
<feature type="region of interest" description="Disordered" evidence="5">
    <location>
        <begin position="2337"/>
        <end position="2368"/>
    </location>
</feature>
<dbReference type="SUPFAM" id="SSF46785">
    <property type="entry name" value="Winged helix' DNA-binding domain"/>
    <property type="match status" value="1"/>
</dbReference>
<dbReference type="SMART" id="SM00049">
    <property type="entry name" value="DEP"/>
    <property type="match status" value="1"/>
</dbReference>
<gene>
    <name evidence="7" type="ORF">BB559_003951</name>
</gene>
<dbReference type="InterPro" id="IPR036390">
    <property type="entry name" value="WH_DNA-bd_sf"/>
</dbReference>
<feature type="compositionally biased region" description="Polar residues" evidence="5">
    <location>
        <begin position="4099"/>
        <end position="4115"/>
    </location>
</feature>
<feature type="region of interest" description="Disordered" evidence="5">
    <location>
        <begin position="1688"/>
        <end position="1709"/>
    </location>
</feature>
<dbReference type="EMBL" id="MBFT01000395">
    <property type="protein sequence ID" value="PVU91847.1"/>
    <property type="molecule type" value="Genomic_DNA"/>
</dbReference>
<dbReference type="Pfam" id="PF12257">
    <property type="entry name" value="IML1"/>
    <property type="match status" value="1"/>
</dbReference>
<comment type="similarity">
    <text evidence="2">Belongs to the IML1 family.</text>
</comment>
<dbReference type="PROSITE" id="PS50186">
    <property type="entry name" value="DEP"/>
    <property type="match status" value="1"/>
</dbReference>
<dbReference type="CDD" id="cd04371">
    <property type="entry name" value="DEP"/>
    <property type="match status" value="1"/>
</dbReference>
<dbReference type="GO" id="GO:0005774">
    <property type="term" value="C:vacuolar membrane"/>
    <property type="evidence" value="ECO:0007669"/>
    <property type="project" value="UniProtKB-SubCell"/>
</dbReference>